<protein>
    <submittedName>
        <fullName evidence="7">NLP/P60 family domain protein</fullName>
    </submittedName>
</protein>
<evidence type="ECO:0000259" key="6">
    <source>
        <dbReference type="PROSITE" id="PS51935"/>
    </source>
</evidence>
<evidence type="ECO:0000256" key="1">
    <source>
        <dbReference type="ARBA" id="ARBA00007074"/>
    </source>
</evidence>
<comment type="similarity">
    <text evidence="1">Belongs to the peptidase C40 family.</text>
</comment>
<dbReference type="PATRIC" id="fig|1265816.5.peg.2982"/>
<dbReference type="AlphaFoldDB" id="W7DC83"/>
<dbReference type="CDD" id="cd13399">
    <property type="entry name" value="Slt35-like"/>
    <property type="match status" value="1"/>
</dbReference>
<dbReference type="GO" id="GO:0008234">
    <property type="term" value="F:cysteine-type peptidase activity"/>
    <property type="evidence" value="ECO:0007669"/>
    <property type="project" value="UniProtKB-KW"/>
</dbReference>
<reference evidence="7 8" key="1">
    <citation type="journal article" date="2014" name="Int. J. Syst. Evol. Microbiol.">
        <title>Listeria floridensis sp. nov., Listeria aquatica sp. nov., Listeria cornellensis sp. nov., Listeria riparia sp. nov. and Listeria grandensis sp. nov., from agricultural and natural environments.</title>
        <authorList>
            <person name="den Bakker H.C."/>
            <person name="Warchocki S."/>
            <person name="Wright E.M."/>
            <person name="Allred A.F."/>
            <person name="Ahlstrom C."/>
            <person name="Manuel C.S."/>
            <person name="Stasiewicz M.J."/>
            <person name="Burrell A."/>
            <person name="Roof S."/>
            <person name="Strawn L."/>
            <person name="Fortes E.D."/>
            <person name="Nightingale K.K."/>
            <person name="Kephart D."/>
            <person name="Wiedmann M."/>
        </authorList>
    </citation>
    <scope>NUCLEOTIDE SEQUENCE [LARGE SCALE GENOMIC DNA]</scope>
    <source>
        <strain evidence="7 8">FSL S10-1204</strain>
    </source>
</reference>
<dbReference type="OrthoDB" id="9809488at2"/>
<dbReference type="Pfam" id="PF00877">
    <property type="entry name" value="NLPC_P60"/>
    <property type="match status" value="1"/>
</dbReference>
<accession>W7DC83</accession>
<dbReference type="Gene3D" id="1.10.530.10">
    <property type="match status" value="1"/>
</dbReference>
<comment type="caution">
    <text evidence="7">The sequence shown here is derived from an EMBL/GenBank/DDBJ whole genome shotgun (WGS) entry which is preliminary data.</text>
</comment>
<evidence type="ECO:0000256" key="4">
    <source>
        <dbReference type="ARBA" id="ARBA00022807"/>
    </source>
</evidence>
<dbReference type="PANTHER" id="PTHR47053:SF1">
    <property type="entry name" value="MUREIN DD-ENDOPEPTIDASE MEPH-RELATED"/>
    <property type="match status" value="1"/>
</dbReference>
<keyword evidence="4" id="KW-0788">Thiol protease</keyword>
<dbReference type="Proteomes" id="UP000019248">
    <property type="component" value="Unassembled WGS sequence"/>
</dbReference>
<dbReference type="InterPro" id="IPR008258">
    <property type="entry name" value="Transglycosylase_SLT_dom_1"/>
</dbReference>
<organism evidence="7 8">
    <name type="scientific">Listeria riparia FSL S10-1204</name>
    <dbReference type="NCBI Taxonomy" id="1265816"/>
    <lineage>
        <taxon>Bacteria</taxon>
        <taxon>Bacillati</taxon>
        <taxon>Bacillota</taxon>
        <taxon>Bacilli</taxon>
        <taxon>Bacillales</taxon>
        <taxon>Listeriaceae</taxon>
        <taxon>Listeria</taxon>
    </lineage>
</organism>
<dbReference type="InterPro" id="IPR051202">
    <property type="entry name" value="Peptidase_C40"/>
</dbReference>
<sequence length="346" mass="37479">MALKLIAKIFGWQIVVVLLVLILILCITIGITMSDQGSKEDGGISISAVGEKEIPKDFIPVYQEAAARYGIPWTLLAAVHKVETSFGSDPNMVSSAGAVGHFQFMPKTWVGWSFPGTPSKSDWENLTNIKKYGGYGIDADGDGKADPYNIKDAAYTAANYLKASGAPGDLHGAIFAYNHADWYVDRVMKYYNMYTSGDYTASGGTTIVGSNDTIEKAIQAGMSLVGKSPYSYGAGRNQSQIDQRLFDCSSFVHWAYNQAGVNLGPVSSVTVRTIIKLGKSVSVMDMQRGDLLFFDTEGPNTHIGIYLGDGVMLNDQNTYGVSVASVTKGYWKNTFNGSVRRVVITK</sequence>
<dbReference type="SUPFAM" id="SSF54001">
    <property type="entry name" value="Cysteine proteinases"/>
    <property type="match status" value="1"/>
</dbReference>
<evidence type="ECO:0000256" key="5">
    <source>
        <dbReference type="SAM" id="Phobius"/>
    </source>
</evidence>
<dbReference type="Pfam" id="PF01464">
    <property type="entry name" value="SLT"/>
    <property type="match status" value="1"/>
</dbReference>
<gene>
    <name evidence="7" type="ORF">PRIP_15107</name>
</gene>
<keyword evidence="8" id="KW-1185">Reference proteome</keyword>
<dbReference type="InterPro" id="IPR038765">
    <property type="entry name" value="Papain-like_cys_pep_sf"/>
</dbReference>
<dbReference type="Gene3D" id="3.90.1720.10">
    <property type="entry name" value="endopeptidase domain like (from Nostoc punctiforme)"/>
    <property type="match status" value="1"/>
</dbReference>
<keyword evidence="5" id="KW-0472">Membrane</keyword>
<evidence type="ECO:0000256" key="3">
    <source>
        <dbReference type="ARBA" id="ARBA00022801"/>
    </source>
</evidence>
<evidence type="ECO:0000313" key="8">
    <source>
        <dbReference type="Proteomes" id="UP000019248"/>
    </source>
</evidence>
<keyword evidence="5" id="KW-0812">Transmembrane</keyword>
<feature type="domain" description="NlpC/P60" evidence="6">
    <location>
        <begin position="211"/>
        <end position="342"/>
    </location>
</feature>
<proteinExistence type="inferred from homology"/>
<dbReference type="RefSeq" id="WP_036101890.1">
    <property type="nucleotide sequence ID" value="NZ_AODL01000031.1"/>
</dbReference>
<keyword evidence="3" id="KW-0378">Hydrolase</keyword>
<dbReference type="PANTHER" id="PTHR47053">
    <property type="entry name" value="MUREIN DD-ENDOPEPTIDASE MEPH-RELATED"/>
    <property type="match status" value="1"/>
</dbReference>
<dbReference type="InterPro" id="IPR023346">
    <property type="entry name" value="Lysozyme-like_dom_sf"/>
</dbReference>
<evidence type="ECO:0000313" key="7">
    <source>
        <dbReference type="EMBL" id="EUJ42873.1"/>
    </source>
</evidence>
<name>W7DC83_9LIST</name>
<dbReference type="PROSITE" id="PS51935">
    <property type="entry name" value="NLPC_P60"/>
    <property type="match status" value="1"/>
</dbReference>
<feature type="transmembrane region" description="Helical" evidence="5">
    <location>
        <begin position="12"/>
        <end position="31"/>
    </location>
</feature>
<dbReference type="GO" id="GO:0006508">
    <property type="term" value="P:proteolysis"/>
    <property type="evidence" value="ECO:0007669"/>
    <property type="project" value="UniProtKB-KW"/>
</dbReference>
<dbReference type="InterPro" id="IPR000064">
    <property type="entry name" value="NLP_P60_dom"/>
</dbReference>
<dbReference type="SUPFAM" id="SSF53955">
    <property type="entry name" value="Lysozyme-like"/>
    <property type="match status" value="1"/>
</dbReference>
<keyword evidence="5" id="KW-1133">Transmembrane helix</keyword>
<evidence type="ECO:0000256" key="2">
    <source>
        <dbReference type="ARBA" id="ARBA00022670"/>
    </source>
</evidence>
<keyword evidence="2" id="KW-0645">Protease</keyword>
<dbReference type="EMBL" id="AODL01000031">
    <property type="protein sequence ID" value="EUJ42873.1"/>
    <property type="molecule type" value="Genomic_DNA"/>
</dbReference>